<evidence type="ECO:0000313" key="1">
    <source>
        <dbReference type="EMBL" id="KPM07634.1"/>
    </source>
</evidence>
<dbReference type="AlphaFoldDB" id="A0A132A9I1"/>
<gene>
    <name evidence="1" type="ORF">QR98_0061330</name>
</gene>
<dbReference type="Proteomes" id="UP000616769">
    <property type="component" value="Unassembled WGS sequence"/>
</dbReference>
<proteinExistence type="predicted"/>
<protein>
    <submittedName>
        <fullName evidence="1">Uncharacterized protein</fullName>
    </submittedName>
</protein>
<name>A0A132A9I1_SARSC</name>
<dbReference type="VEuPathDB" id="VectorBase:SSCA004290"/>
<sequence>MENKNFQLILGKKRAEITKFSSRILFDMLLTYLFSLQDATRLICGQTENAVNESLCKRI</sequence>
<dbReference type="EMBL" id="JXLN01011766">
    <property type="protein sequence ID" value="KPM07634.1"/>
    <property type="molecule type" value="Genomic_DNA"/>
</dbReference>
<accession>A0A132A9I1</accession>
<evidence type="ECO:0000313" key="2">
    <source>
        <dbReference type="Proteomes" id="UP000616769"/>
    </source>
</evidence>
<reference evidence="1 2" key="1">
    <citation type="journal article" date="2015" name="Parasit. Vectors">
        <title>Draft genome of the scabies mite.</title>
        <authorList>
            <person name="Rider S.D.Jr."/>
            <person name="Morgan M.S."/>
            <person name="Arlian L.G."/>
        </authorList>
    </citation>
    <scope>NUCLEOTIDE SEQUENCE [LARGE SCALE GENOMIC DNA]</scope>
    <source>
        <strain evidence="1">Arlian Lab</strain>
    </source>
</reference>
<comment type="caution">
    <text evidence="1">The sequence shown here is derived from an EMBL/GenBank/DDBJ whole genome shotgun (WGS) entry which is preliminary data.</text>
</comment>
<organism evidence="1 2">
    <name type="scientific">Sarcoptes scabiei</name>
    <name type="common">Itch mite</name>
    <name type="synonym">Acarus scabiei</name>
    <dbReference type="NCBI Taxonomy" id="52283"/>
    <lineage>
        <taxon>Eukaryota</taxon>
        <taxon>Metazoa</taxon>
        <taxon>Ecdysozoa</taxon>
        <taxon>Arthropoda</taxon>
        <taxon>Chelicerata</taxon>
        <taxon>Arachnida</taxon>
        <taxon>Acari</taxon>
        <taxon>Acariformes</taxon>
        <taxon>Sarcoptiformes</taxon>
        <taxon>Astigmata</taxon>
        <taxon>Psoroptidia</taxon>
        <taxon>Sarcoptoidea</taxon>
        <taxon>Sarcoptidae</taxon>
        <taxon>Sarcoptinae</taxon>
        <taxon>Sarcoptes</taxon>
    </lineage>
</organism>